<dbReference type="Proteomes" id="UP001359886">
    <property type="component" value="Unassembled WGS sequence"/>
</dbReference>
<feature type="chain" id="PRO_5044004426" evidence="13">
    <location>
        <begin position="29"/>
        <end position="746"/>
    </location>
</feature>
<evidence type="ECO:0000256" key="1">
    <source>
        <dbReference type="ARBA" id="ARBA00004571"/>
    </source>
</evidence>
<dbReference type="RefSeq" id="WP_354693705.1">
    <property type="nucleotide sequence ID" value="NZ_JAZHOG010000001.1"/>
</dbReference>
<keyword evidence="2 11" id="KW-0813">Transport</keyword>
<protein>
    <submittedName>
        <fullName evidence="16">TonB-dependent receptor</fullName>
    </submittedName>
</protein>
<accession>A0AAW9RC64</accession>
<keyword evidence="7" id="KW-0406">Ion transport</keyword>
<feature type="domain" description="TonB-dependent receptor plug" evidence="15">
    <location>
        <begin position="52"/>
        <end position="162"/>
    </location>
</feature>
<evidence type="ECO:0000256" key="9">
    <source>
        <dbReference type="ARBA" id="ARBA00023136"/>
    </source>
</evidence>
<keyword evidence="5 11" id="KW-0812">Transmembrane</keyword>
<dbReference type="PROSITE" id="PS52016">
    <property type="entry name" value="TONB_DEPENDENT_REC_3"/>
    <property type="match status" value="1"/>
</dbReference>
<dbReference type="SUPFAM" id="SSF56935">
    <property type="entry name" value="Porins"/>
    <property type="match status" value="1"/>
</dbReference>
<evidence type="ECO:0000256" key="7">
    <source>
        <dbReference type="ARBA" id="ARBA00023065"/>
    </source>
</evidence>
<reference evidence="16 17" key="1">
    <citation type="submission" date="2024-02" db="EMBL/GenBank/DDBJ databases">
        <title>A novel Wenzhouxiangellaceae bacterium, isolated from coastal sediments.</title>
        <authorList>
            <person name="Du Z.-J."/>
            <person name="Ye Y.-Q."/>
            <person name="Zhang X.-Y."/>
        </authorList>
    </citation>
    <scope>NUCLEOTIDE SEQUENCE [LARGE SCALE GENOMIC DNA]</scope>
    <source>
        <strain evidence="16 17">CH-27</strain>
    </source>
</reference>
<comment type="subcellular location">
    <subcellularLocation>
        <location evidence="1 11">Cell outer membrane</location>
        <topology evidence="1 11">Multi-pass membrane protein</topology>
    </subcellularLocation>
</comment>
<gene>
    <name evidence="16" type="ORF">V3330_02000</name>
</gene>
<dbReference type="PANTHER" id="PTHR32552:SF81">
    <property type="entry name" value="TONB-DEPENDENT OUTER MEMBRANE RECEPTOR"/>
    <property type="match status" value="1"/>
</dbReference>
<keyword evidence="10 11" id="KW-0998">Cell outer membrane</keyword>
<keyword evidence="13" id="KW-0732">Signal</keyword>
<evidence type="ECO:0000259" key="14">
    <source>
        <dbReference type="Pfam" id="PF00593"/>
    </source>
</evidence>
<organism evidence="16 17">
    <name type="scientific">Elongatibacter sediminis</name>
    <dbReference type="NCBI Taxonomy" id="3119006"/>
    <lineage>
        <taxon>Bacteria</taxon>
        <taxon>Pseudomonadati</taxon>
        <taxon>Pseudomonadota</taxon>
        <taxon>Gammaproteobacteria</taxon>
        <taxon>Chromatiales</taxon>
        <taxon>Wenzhouxiangellaceae</taxon>
        <taxon>Elongatibacter</taxon>
    </lineage>
</organism>
<keyword evidence="9 11" id="KW-0472">Membrane</keyword>
<dbReference type="AlphaFoldDB" id="A0AAW9RC64"/>
<proteinExistence type="inferred from homology"/>
<keyword evidence="17" id="KW-1185">Reference proteome</keyword>
<dbReference type="InterPro" id="IPR039426">
    <property type="entry name" value="TonB-dep_rcpt-like"/>
</dbReference>
<evidence type="ECO:0000256" key="5">
    <source>
        <dbReference type="ARBA" id="ARBA00022692"/>
    </source>
</evidence>
<sequence length="746" mass="81887">MITPKRRRNSTLLCLCLLGPGLVNVAAAQDGSRTSSQLEEVIVTAERRVQSLQDVPISISVFDSEALEATNVKDLRGYFVQTPNVSYQEAGRSGPRSVDIAIRGVSNIGGSVNAFGVYLDEFNVANVAQEGAVNLVLEDIERVEVLRGPQGTFFGRNATGGALNITSNQPGPEYEGKVSAHYGSHDTWGLTGVVNVPVVTERFFLRAMFNHEESNGFIKNVNESGGRSDYSLTSTKLAGRWLATDDFTVDFAAYITRDDSGLDPLVPTGVLDADTASIVGTTVPVSNGLPFYPENTTLVNHDRRERQNNDSDILTLRMTYEADNFQIRSITGFIDTERDYHDDLDFTSESLVYQDALDKTSSWSQEVRVQSTADSAVEWTVGALYAEDEVDSDFGVFAGSDGFFGLPDGFPIDVGDNYNKATSWAVFGQALWQVSDRVAITAGARYSHDKVEGRADGIGFGTTLDTQTGEQSFDDFSPRLSVSYDWNDDVTTYVTISKGYKAGGLQFNESVTEQSYDEEILWNYEAGARMFFLNRSLMLNATVFYMDWEDLQVTSFETLTNPDTGEIVLVTTTNNAASASSKGFELEFAAQLGDAWSVSGGAGYLDAKFDSFPNAVITGAQVDLSGEDMIRAPEWTLNLQSQYSFPIQISGFSGLEGYVRGEWSYRSETVPNIEAILTPGFPNETPAFDVLNLRLGAESDAGRFEVFVENALDEDYYTGQSNFGFGGIRVRPHPRIWGVRFATEFQ</sequence>
<evidence type="ECO:0000256" key="3">
    <source>
        <dbReference type="ARBA" id="ARBA00022452"/>
    </source>
</evidence>
<keyword evidence="16" id="KW-0675">Receptor</keyword>
<dbReference type="Gene3D" id="2.40.170.20">
    <property type="entry name" value="TonB-dependent receptor, beta-barrel domain"/>
    <property type="match status" value="1"/>
</dbReference>
<name>A0AAW9RC64_9GAMM</name>
<dbReference type="EMBL" id="JAZHOG010000001">
    <property type="protein sequence ID" value="MEJ8566385.1"/>
    <property type="molecule type" value="Genomic_DNA"/>
</dbReference>
<evidence type="ECO:0000256" key="8">
    <source>
        <dbReference type="ARBA" id="ARBA00023077"/>
    </source>
</evidence>
<dbReference type="GO" id="GO:0006826">
    <property type="term" value="P:iron ion transport"/>
    <property type="evidence" value="ECO:0007669"/>
    <property type="project" value="UniProtKB-KW"/>
</dbReference>
<evidence type="ECO:0000256" key="11">
    <source>
        <dbReference type="PROSITE-ProRule" id="PRU01360"/>
    </source>
</evidence>
<feature type="domain" description="TonB-dependent receptor-like beta-barrel" evidence="14">
    <location>
        <begin position="287"/>
        <end position="696"/>
    </location>
</feature>
<keyword evidence="3 11" id="KW-1134">Transmembrane beta strand</keyword>
<keyword evidence="8 12" id="KW-0798">TonB box</keyword>
<evidence type="ECO:0000256" key="6">
    <source>
        <dbReference type="ARBA" id="ARBA00023004"/>
    </source>
</evidence>
<feature type="signal peptide" evidence="13">
    <location>
        <begin position="1"/>
        <end position="28"/>
    </location>
</feature>
<keyword evidence="6" id="KW-0408">Iron</keyword>
<evidence type="ECO:0000256" key="2">
    <source>
        <dbReference type="ARBA" id="ARBA00022448"/>
    </source>
</evidence>
<evidence type="ECO:0000256" key="10">
    <source>
        <dbReference type="ARBA" id="ARBA00023237"/>
    </source>
</evidence>
<keyword evidence="4" id="KW-0410">Iron transport</keyword>
<evidence type="ECO:0000256" key="12">
    <source>
        <dbReference type="RuleBase" id="RU003357"/>
    </source>
</evidence>
<comment type="caution">
    <text evidence="16">The sequence shown here is derived from an EMBL/GenBank/DDBJ whole genome shotgun (WGS) entry which is preliminary data.</text>
</comment>
<dbReference type="CDD" id="cd01347">
    <property type="entry name" value="ligand_gated_channel"/>
    <property type="match status" value="1"/>
</dbReference>
<evidence type="ECO:0000313" key="16">
    <source>
        <dbReference type="EMBL" id="MEJ8566385.1"/>
    </source>
</evidence>
<dbReference type="GO" id="GO:0009279">
    <property type="term" value="C:cell outer membrane"/>
    <property type="evidence" value="ECO:0007669"/>
    <property type="project" value="UniProtKB-SubCell"/>
</dbReference>
<dbReference type="InterPro" id="IPR000531">
    <property type="entry name" value="Beta-barrel_TonB"/>
</dbReference>
<evidence type="ECO:0000256" key="13">
    <source>
        <dbReference type="SAM" id="SignalP"/>
    </source>
</evidence>
<evidence type="ECO:0000259" key="15">
    <source>
        <dbReference type="Pfam" id="PF07715"/>
    </source>
</evidence>
<dbReference type="PANTHER" id="PTHR32552">
    <property type="entry name" value="FERRICHROME IRON RECEPTOR-RELATED"/>
    <property type="match status" value="1"/>
</dbReference>
<dbReference type="InterPro" id="IPR012910">
    <property type="entry name" value="Plug_dom"/>
</dbReference>
<dbReference type="Pfam" id="PF00593">
    <property type="entry name" value="TonB_dep_Rec_b-barrel"/>
    <property type="match status" value="1"/>
</dbReference>
<evidence type="ECO:0000256" key="4">
    <source>
        <dbReference type="ARBA" id="ARBA00022496"/>
    </source>
</evidence>
<evidence type="ECO:0000313" key="17">
    <source>
        <dbReference type="Proteomes" id="UP001359886"/>
    </source>
</evidence>
<comment type="similarity">
    <text evidence="11 12">Belongs to the TonB-dependent receptor family.</text>
</comment>
<dbReference type="Pfam" id="PF07715">
    <property type="entry name" value="Plug"/>
    <property type="match status" value="1"/>
</dbReference>
<dbReference type="InterPro" id="IPR036942">
    <property type="entry name" value="Beta-barrel_TonB_sf"/>
</dbReference>